<reference evidence="1" key="2">
    <citation type="submission" date="2020-09" db="EMBL/GenBank/DDBJ databases">
        <authorList>
            <person name="Sun Q."/>
            <person name="Sedlacek I."/>
        </authorList>
    </citation>
    <scope>NUCLEOTIDE SEQUENCE</scope>
    <source>
        <strain evidence="1">CCM 7217</strain>
    </source>
</reference>
<evidence type="ECO:0000313" key="1">
    <source>
        <dbReference type="EMBL" id="GGC49849.1"/>
    </source>
</evidence>
<comment type="caution">
    <text evidence="1">The sequence shown here is derived from an EMBL/GenBank/DDBJ whole genome shotgun (WGS) entry which is preliminary data.</text>
</comment>
<dbReference type="AlphaFoldDB" id="A0A830DTJ1"/>
<dbReference type="EMBL" id="BMCI01000002">
    <property type="protein sequence ID" value="GGC49849.1"/>
    <property type="molecule type" value="Genomic_DNA"/>
</dbReference>
<sequence length="87" mass="9495">MAIIRRGEKRTWASPGESAAYVFVGVDGDTHFGDEDSEDETEMVAISPDDTTEVVCLLLDRAGFDDVAGARDALVEWQAEFERPGSD</sequence>
<name>A0A830DTJ1_9EURY</name>
<evidence type="ECO:0000313" key="2">
    <source>
        <dbReference type="Proteomes" id="UP000646833"/>
    </source>
</evidence>
<dbReference type="Proteomes" id="UP000646833">
    <property type="component" value="Unassembled WGS sequence"/>
</dbReference>
<organism evidence="1 2">
    <name type="scientific">Haloferax sulfurifontis</name>
    <dbReference type="NCBI Taxonomy" id="255616"/>
    <lineage>
        <taxon>Archaea</taxon>
        <taxon>Methanobacteriati</taxon>
        <taxon>Methanobacteriota</taxon>
        <taxon>Stenosarchaea group</taxon>
        <taxon>Halobacteria</taxon>
        <taxon>Halobacteriales</taxon>
        <taxon>Haloferacaceae</taxon>
        <taxon>Haloferax</taxon>
    </lineage>
</organism>
<accession>A0A830DTJ1</accession>
<reference evidence="1" key="1">
    <citation type="journal article" date="2014" name="Int. J. Syst. Evol. Microbiol.">
        <title>Complete genome sequence of Corynebacterium casei LMG S-19264T (=DSM 44701T), isolated from a smear-ripened cheese.</title>
        <authorList>
            <consortium name="US DOE Joint Genome Institute (JGI-PGF)"/>
            <person name="Walter F."/>
            <person name="Albersmeier A."/>
            <person name="Kalinowski J."/>
            <person name="Ruckert C."/>
        </authorList>
    </citation>
    <scope>NUCLEOTIDE SEQUENCE</scope>
    <source>
        <strain evidence="1">CCM 7217</strain>
    </source>
</reference>
<proteinExistence type="predicted"/>
<protein>
    <submittedName>
        <fullName evidence="1">Uncharacterized protein</fullName>
    </submittedName>
</protein>
<dbReference type="RefSeq" id="WP_188423316.1">
    <property type="nucleotide sequence ID" value="NZ_BMCI01000002.1"/>
</dbReference>
<gene>
    <name evidence="1" type="ORF">GCM10007209_09400</name>
</gene>